<dbReference type="Gene3D" id="1.10.230.10">
    <property type="entry name" value="Cytochrome P450-Terp, domain 2"/>
    <property type="match status" value="1"/>
</dbReference>
<dbReference type="InterPro" id="IPR019810">
    <property type="entry name" value="Citrate_synthase_AS"/>
</dbReference>
<keyword evidence="9" id="KW-1185">Reference proteome</keyword>
<dbReference type="InterPro" id="IPR036969">
    <property type="entry name" value="Citrate_synthase_sf"/>
</dbReference>
<accession>A0AAV9IX19</accession>
<dbReference type="PIRSF" id="PIRSF001369">
    <property type="entry name" value="Citrate_synth"/>
    <property type="match status" value="1"/>
</dbReference>
<dbReference type="PROSITE" id="PS00480">
    <property type="entry name" value="CITRATE_SYNTHASE"/>
    <property type="match status" value="1"/>
</dbReference>
<evidence type="ECO:0000256" key="7">
    <source>
        <dbReference type="RuleBase" id="RU000441"/>
    </source>
</evidence>
<gene>
    <name evidence="8" type="ORF">CDCA_CDCA09G2844</name>
</gene>
<feature type="active site" evidence="6">
    <location>
        <position position="371"/>
    </location>
</feature>
<evidence type="ECO:0000256" key="6">
    <source>
        <dbReference type="PIRSR" id="PIRSR001369-1"/>
    </source>
</evidence>
<dbReference type="FunFam" id="1.10.580.10:FF:000005">
    <property type="entry name" value="Citrate synthase"/>
    <property type="match status" value="1"/>
</dbReference>
<dbReference type="InterPro" id="IPR016142">
    <property type="entry name" value="Citrate_synth-like_lrg_a-sub"/>
</dbReference>
<sequence length="483" mass="54414">MESPPPVTLRVIQNENEVRAESTARLHVSPADHSRAVLASDLCAAVADGCHARALCYDSGYLNTVMARSSITFVDGERGVMRYRGYPIEQLAERSTFLETAFLLIFGQLPTASQLHQFTRLVADHSYLHTDVGTYIRSFRYDAHPMGIFISSFAALATTVPAADAHHVDKHLYRILGQASSIAANAYRQRIGRAFNEPRKELGYAENFLYMLDRLSEGDYRPHPAVVRALDVLWIIHADHELNCSTACLRHLVSAQVDPYTAVAGAASALFGPSHGGAAEAVVRQLERIGTVDRIDAFLERVKAKQERLFGFGHRVYKSFDPRARILKRHVEEILALVGMQEPLFEVAKELERRALQDDYFICRKLYPNVDFYSGVIYRALGFPTDFYPLLFGLPRIAGWLAHYREAKQAETELQPGIDHTHVVRPAQVYIGHRPRPFVPLHRGERAPYTGRSIACYQTNLSTRRRLAHDYATRHGVCDDGEE</sequence>
<protein>
    <recommendedName>
        <fullName evidence="5 7">Citrate synthase</fullName>
    </recommendedName>
</protein>
<dbReference type="InterPro" id="IPR016143">
    <property type="entry name" value="Citrate_synth-like_sm_a-sub"/>
</dbReference>
<dbReference type="SUPFAM" id="SSF48256">
    <property type="entry name" value="Citrate synthase"/>
    <property type="match status" value="1"/>
</dbReference>
<dbReference type="GO" id="GO:0006099">
    <property type="term" value="P:tricarboxylic acid cycle"/>
    <property type="evidence" value="ECO:0007669"/>
    <property type="project" value="UniProtKB-KW"/>
</dbReference>
<name>A0AAV9IX19_CYACA</name>
<dbReference type="Pfam" id="PF00285">
    <property type="entry name" value="Citrate_synt"/>
    <property type="match status" value="1"/>
</dbReference>
<dbReference type="EMBL" id="JANCYW010000009">
    <property type="protein sequence ID" value="KAK4536819.1"/>
    <property type="molecule type" value="Genomic_DNA"/>
</dbReference>
<dbReference type="GO" id="GO:0032787">
    <property type="term" value="P:monocarboxylic acid metabolic process"/>
    <property type="evidence" value="ECO:0007669"/>
    <property type="project" value="UniProtKB-ARBA"/>
</dbReference>
<keyword evidence="3" id="KW-0816">Tricarboxylic acid cycle</keyword>
<dbReference type="GO" id="GO:0046912">
    <property type="term" value="F:acyltransferase activity, acyl groups converted into alkyl on transfer"/>
    <property type="evidence" value="ECO:0007669"/>
    <property type="project" value="InterPro"/>
</dbReference>
<evidence type="ECO:0000256" key="3">
    <source>
        <dbReference type="ARBA" id="ARBA00022532"/>
    </source>
</evidence>
<comment type="similarity">
    <text evidence="2 5 7">Belongs to the citrate synthase family.</text>
</comment>
<dbReference type="PANTHER" id="PTHR42871:SF1">
    <property type="entry name" value="CITRATE SYNTHASE"/>
    <property type="match status" value="1"/>
</dbReference>
<dbReference type="InterPro" id="IPR024176">
    <property type="entry name" value="Citrate_synthase_bac-typ"/>
</dbReference>
<dbReference type="Gene3D" id="1.10.580.10">
    <property type="entry name" value="Citrate Synthase, domain 1"/>
    <property type="match status" value="1"/>
</dbReference>
<feature type="active site" evidence="6">
    <location>
        <position position="314"/>
    </location>
</feature>
<evidence type="ECO:0000313" key="8">
    <source>
        <dbReference type="EMBL" id="KAK4536819.1"/>
    </source>
</evidence>
<dbReference type="AlphaFoldDB" id="A0AAV9IX19"/>
<comment type="caution">
    <text evidence="8">The sequence shown here is derived from an EMBL/GenBank/DDBJ whole genome shotgun (WGS) entry which is preliminary data.</text>
</comment>
<reference evidence="8 9" key="1">
    <citation type="submission" date="2022-07" db="EMBL/GenBank/DDBJ databases">
        <title>Genome-wide signatures of adaptation to extreme environments.</title>
        <authorList>
            <person name="Cho C.H."/>
            <person name="Yoon H.S."/>
        </authorList>
    </citation>
    <scope>NUCLEOTIDE SEQUENCE [LARGE SCALE GENOMIC DNA]</scope>
    <source>
        <strain evidence="8 9">DBV 063 E5</strain>
    </source>
</reference>
<evidence type="ECO:0000313" key="9">
    <source>
        <dbReference type="Proteomes" id="UP001301350"/>
    </source>
</evidence>
<evidence type="ECO:0000256" key="4">
    <source>
        <dbReference type="ARBA" id="ARBA00022679"/>
    </source>
</evidence>
<comment type="pathway">
    <text evidence="1">Carbohydrate metabolism.</text>
</comment>
<evidence type="ECO:0000256" key="5">
    <source>
        <dbReference type="PIRNR" id="PIRNR001369"/>
    </source>
</evidence>
<dbReference type="InterPro" id="IPR002020">
    <property type="entry name" value="Citrate_synthase"/>
</dbReference>
<dbReference type="Proteomes" id="UP001301350">
    <property type="component" value="Unassembled WGS sequence"/>
</dbReference>
<dbReference type="PANTHER" id="PTHR42871">
    <property type="entry name" value="CITRATE SYNTHASE"/>
    <property type="match status" value="1"/>
</dbReference>
<dbReference type="PRINTS" id="PR00143">
    <property type="entry name" value="CITRTSNTHASE"/>
</dbReference>
<proteinExistence type="inferred from homology"/>
<evidence type="ECO:0000256" key="2">
    <source>
        <dbReference type="ARBA" id="ARBA00010566"/>
    </source>
</evidence>
<keyword evidence="4 5" id="KW-0808">Transferase</keyword>
<evidence type="ECO:0000256" key="1">
    <source>
        <dbReference type="ARBA" id="ARBA00005007"/>
    </source>
</evidence>
<dbReference type="FunFam" id="1.10.230.10:FF:000002">
    <property type="entry name" value="Citrate synthase"/>
    <property type="match status" value="1"/>
</dbReference>
<organism evidence="8 9">
    <name type="scientific">Cyanidium caldarium</name>
    <name type="common">Red alga</name>
    <dbReference type="NCBI Taxonomy" id="2771"/>
    <lineage>
        <taxon>Eukaryota</taxon>
        <taxon>Rhodophyta</taxon>
        <taxon>Bangiophyceae</taxon>
        <taxon>Cyanidiales</taxon>
        <taxon>Cyanidiaceae</taxon>
        <taxon>Cyanidium</taxon>
    </lineage>
</organism>